<gene>
    <name evidence="5" type="ORF">BEMITA_LOCUS6961</name>
</gene>
<dbReference type="GO" id="GO:0070878">
    <property type="term" value="F:primary miRNA binding"/>
    <property type="evidence" value="ECO:0007669"/>
    <property type="project" value="TreeGrafter"/>
</dbReference>
<dbReference type="Proteomes" id="UP001152759">
    <property type="component" value="Chromosome 4"/>
</dbReference>
<dbReference type="GO" id="GO:0031053">
    <property type="term" value="P:primary miRNA processing"/>
    <property type="evidence" value="ECO:0007669"/>
    <property type="project" value="InterPro"/>
</dbReference>
<dbReference type="PANTHER" id="PTHR13482:SF3">
    <property type="entry name" value="MICROPROCESSOR COMPLEX SUBUNIT DGCR8"/>
    <property type="match status" value="1"/>
</dbReference>
<evidence type="ECO:0000313" key="6">
    <source>
        <dbReference type="Proteomes" id="UP001152759"/>
    </source>
</evidence>
<dbReference type="InterPro" id="IPR014720">
    <property type="entry name" value="dsRBD_dom"/>
</dbReference>
<dbReference type="FunFam" id="3.30.160.20:FF:000021">
    <property type="entry name" value="Microprocessor complex subunit DGCR8"/>
    <property type="match status" value="1"/>
</dbReference>
<dbReference type="AlphaFoldDB" id="A0A9P0AD29"/>
<evidence type="ECO:0000259" key="4">
    <source>
        <dbReference type="PROSITE" id="PS50137"/>
    </source>
</evidence>
<feature type="compositionally biased region" description="Basic and acidic residues" evidence="3">
    <location>
        <begin position="1"/>
        <end position="12"/>
    </location>
</feature>
<evidence type="ECO:0000256" key="2">
    <source>
        <dbReference type="SAM" id="Coils"/>
    </source>
</evidence>
<protein>
    <recommendedName>
        <fullName evidence="4">DRBM domain-containing protein</fullName>
    </recommendedName>
</protein>
<dbReference type="SMART" id="SM00358">
    <property type="entry name" value="DSRM"/>
    <property type="match status" value="1"/>
</dbReference>
<dbReference type="PANTHER" id="PTHR13482">
    <property type="entry name" value="MICRORNA PROCESSOR COMPLEX SUBUNIT DGCR8"/>
    <property type="match status" value="1"/>
</dbReference>
<dbReference type="Gene3D" id="2.20.70.10">
    <property type="match status" value="1"/>
</dbReference>
<dbReference type="GO" id="GO:0020037">
    <property type="term" value="F:heme binding"/>
    <property type="evidence" value="ECO:0007669"/>
    <property type="project" value="InterPro"/>
</dbReference>
<organism evidence="5 6">
    <name type="scientific">Bemisia tabaci</name>
    <name type="common">Sweetpotato whitefly</name>
    <name type="synonym">Aleurodes tabaci</name>
    <dbReference type="NCBI Taxonomy" id="7038"/>
    <lineage>
        <taxon>Eukaryota</taxon>
        <taxon>Metazoa</taxon>
        <taxon>Ecdysozoa</taxon>
        <taxon>Arthropoda</taxon>
        <taxon>Hexapoda</taxon>
        <taxon>Insecta</taxon>
        <taxon>Pterygota</taxon>
        <taxon>Neoptera</taxon>
        <taxon>Paraneoptera</taxon>
        <taxon>Hemiptera</taxon>
        <taxon>Sternorrhyncha</taxon>
        <taxon>Aleyrodoidea</taxon>
        <taxon>Aleyrodidae</taxon>
        <taxon>Aleyrodinae</taxon>
        <taxon>Bemisia</taxon>
    </lineage>
</organism>
<accession>A0A9P0AD29</accession>
<reference evidence="5" key="1">
    <citation type="submission" date="2021-12" db="EMBL/GenBank/DDBJ databases">
        <authorList>
            <person name="King R."/>
        </authorList>
    </citation>
    <scope>NUCLEOTIDE SEQUENCE</scope>
</reference>
<feature type="region of interest" description="Disordered" evidence="3">
    <location>
        <begin position="1"/>
        <end position="158"/>
    </location>
</feature>
<dbReference type="KEGG" id="btab:109037609"/>
<dbReference type="CDD" id="cd19868">
    <property type="entry name" value="DSRM_DGCR8_rpt2"/>
    <property type="match status" value="1"/>
</dbReference>
<feature type="compositionally biased region" description="Basic and acidic residues" evidence="3">
    <location>
        <begin position="120"/>
        <end position="139"/>
    </location>
</feature>
<sequence>MMDEPKQEAKEEPMEEDEGRIGLESPFTHLEDEKDDYTFEGKEEEEEEPLTPNKDNVTEFDVLDQTSDEDSHYDSMSFDSDLPDDEIEAMLEEALKDEEEEGEGGEASLQEGCPMKRMKKENSTEGEGTDKTGEKKNAAADDGTEPTEESEILKKIENSEDMRQIDKVVLEDLGRSNHFDFLPEGWVEVSHHSGMPIYLHKQSRVVTMSKPYFLGPASARWHKIPISAIPCLQYSKLLEEKAKQEDDNLVINGLVVPNPKIETVQENQKAQLLPAEAVREYCSKLFRFKTIKVSWFRTWENRRKYIKTKKKLLQKKQTEIPTLPSGTKLITLPFFTGTDPDNTVKKEWIINPNDKSYICILHRYLQQILKAQPQYEFKELENAKAPYMAIVKINGMQYGTGMGASKKFAKTEAAKNTLQVFFPQMKDKIEDKKSEKTEEESHNISVFDEVKVTDPRVAEFCAKTTELSPHDILLTCLQRNFGKGEINIDYKVNAIRHGQNEFKMTVGKHTATVLCKNKRDGKQKASQEILQKLHPHIHTWGSLLRLYGNQRIKNMKEKKQEEQEITQLQSKALINSPNFAILNKLKAEMTKLKNEKEALKPVGKFYPSLHESLPSTSVSDLNNVDLI</sequence>
<evidence type="ECO:0000256" key="3">
    <source>
        <dbReference type="SAM" id="MobiDB-lite"/>
    </source>
</evidence>
<keyword evidence="1" id="KW-0694">RNA-binding</keyword>
<feature type="compositionally biased region" description="Basic and acidic residues" evidence="3">
    <location>
        <begin position="29"/>
        <end position="41"/>
    </location>
</feature>
<feature type="compositionally biased region" description="Acidic residues" evidence="3">
    <location>
        <begin position="81"/>
        <end position="104"/>
    </location>
</feature>
<dbReference type="GO" id="GO:0070877">
    <property type="term" value="C:microprocessor complex"/>
    <property type="evidence" value="ECO:0007669"/>
    <property type="project" value="InterPro"/>
</dbReference>
<dbReference type="GO" id="GO:0003725">
    <property type="term" value="F:double-stranded RNA binding"/>
    <property type="evidence" value="ECO:0007669"/>
    <property type="project" value="TreeGrafter"/>
</dbReference>
<evidence type="ECO:0000256" key="1">
    <source>
        <dbReference type="PROSITE-ProRule" id="PRU00266"/>
    </source>
</evidence>
<dbReference type="EMBL" id="OU963865">
    <property type="protein sequence ID" value="CAH0388010.1"/>
    <property type="molecule type" value="Genomic_DNA"/>
</dbReference>
<dbReference type="Gene3D" id="3.30.160.20">
    <property type="match status" value="2"/>
</dbReference>
<dbReference type="InterPro" id="IPR040375">
    <property type="entry name" value="DGCR8"/>
</dbReference>
<keyword evidence="2" id="KW-0175">Coiled coil</keyword>
<feature type="domain" description="DRBM" evidence="4">
    <location>
        <begin position="356"/>
        <end position="423"/>
    </location>
</feature>
<dbReference type="SUPFAM" id="SSF54768">
    <property type="entry name" value="dsRNA-binding domain-like"/>
    <property type="match status" value="1"/>
</dbReference>
<dbReference type="Pfam" id="PF00035">
    <property type="entry name" value="dsrm"/>
    <property type="match status" value="1"/>
</dbReference>
<dbReference type="Gene3D" id="3.30.160.590">
    <property type="match status" value="1"/>
</dbReference>
<feature type="coiled-coil region" evidence="2">
    <location>
        <begin position="551"/>
        <end position="602"/>
    </location>
</feature>
<dbReference type="GO" id="GO:0042802">
    <property type="term" value="F:identical protein binding"/>
    <property type="evidence" value="ECO:0007669"/>
    <property type="project" value="InterPro"/>
</dbReference>
<evidence type="ECO:0000313" key="5">
    <source>
        <dbReference type="EMBL" id="CAH0388010.1"/>
    </source>
</evidence>
<dbReference type="PROSITE" id="PS50137">
    <property type="entry name" value="DS_RBD"/>
    <property type="match status" value="1"/>
</dbReference>
<proteinExistence type="predicted"/>
<name>A0A9P0AD29_BEMTA</name>
<dbReference type="CDD" id="cd19867">
    <property type="entry name" value="DSRM_DGCR8_rpt1"/>
    <property type="match status" value="1"/>
</dbReference>
<keyword evidence="6" id="KW-1185">Reference proteome</keyword>